<proteinExistence type="predicted"/>
<evidence type="ECO:0000256" key="2">
    <source>
        <dbReference type="SAM" id="Phobius"/>
    </source>
</evidence>
<dbReference type="InterPro" id="IPR039465">
    <property type="entry name" value="IL-17_rcpt-like"/>
</dbReference>
<dbReference type="PANTHER" id="PTHR15583:SF10">
    <property type="entry name" value="INTERLEUKIN-17 RECEPTOR E-LIKE-RELATED"/>
    <property type="match status" value="1"/>
</dbReference>
<keyword evidence="2" id="KW-0812">Transmembrane</keyword>
<sequence length="557" mass="61954">MILWLTLLVSPCIFSQTSAAAENTRLERIEKCSTRCSQGLNCRTRSMFLLPDPCQNPPEGLNMSSALQSVNLSTVMRCEARQKCSLHLRIQSRLHLNEAIHGLSVCTESIGMIANCQIISFTKASREKMLGQQVVVEHDYTEILPNQELQVTVTPVSSYCSVPWTGSHLAPGCINEDLRRHVPECITGRLSYHVNPERKELSVTVSAMLDDYNYLVRLCHKAHFFCSGTGPVTVIKKEETVKSRTLSYSRPLPCLCIEGWSDVMDARRVQVCPFRHNMEPLWSGIMFDSLEGALSWQPACHVTAVVTLCQKKEGGDVCVDLPNASQNVSREKIKFPAVDPHPQLCMKFTAGSQSWIRCPFTDERFPEWELTVSRQDGVRVMSQIRGAFSVELCVKSTSDTCHTTDTRTVHVGKHKSVALNLPEGLFKDSFCLRVKRMDVKYGATVSHCYDASNQSLPHQPLISTQTAVDWTWVVLPAGVCLAVIIIVTLVLHVMLTVYQRKNQKGKTQDTCPSEKQKGSAPGCIVSVLETRSALHGGVLIPDSPKCGKNEKANLLSH</sequence>
<dbReference type="GO" id="GO:0030368">
    <property type="term" value="F:interleukin-17 receptor activity"/>
    <property type="evidence" value="ECO:0007669"/>
    <property type="project" value="InterPro"/>
</dbReference>
<dbReference type="AlphaFoldDB" id="A0A672YL31"/>
<evidence type="ECO:0000259" key="4">
    <source>
        <dbReference type="Pfam" id="PF15037"/>
    </source>
</evidence>
<dbReference type="OrthoDB" id="9877324at2759"/>
<accession>A0A672YL31</accession>
<dbReference type="InParanoid" id="A0A672YL31"/>
<dbReference type="Pfam" id="PF15037">
    <property type="entry name" value="IL17_R_N"/>
    <property type="match status" value="1"/>
</dbReference>
<dbReference type="RefSeq" id="XP_030004135.1">
    <property type="nucleotide sequence ID" value="XM_030148275.1"/>
</dbReference>
<dbReference type="PANTHER" id="PTHR15583">
    <property type="entry name" value="INTERLEUKIN-17 RECEPTOR"/>
    <property type="match status" value="1"/>
</dbReference>
<dbReference type="Ensembl" id="ENSSORT00005005383.1">
    <property type="protein sequence ID" value="ENSSORP00005005227.1"/>
    <property type="gene ID" value="ENSSORG00005003125.1"/>
</dbReference>
<keyword evidence="6" id="KW-1185">Reference proteome</keyword>
<feature type="domain" description="Interleukin-17 receptor C/E N-terminal" evidence="4">
    <location>
        <begin position="241"/>
        <end position="374"/>
    </location>
</feature>
<reference evidence="5" key="2">
    <citation type="submission" date="2025-08" db="UniProtKB">
        <authorList>
            <consortium name="Ensembl"/>
        </authorList>
    </citation>
    <scope>IDENTIFICATION</scope>
</reference>
<keyword evidence="1 3" id="KW-0732">Signal</keyword>
<evidence type="ECO:0000256" key="3">
    <source>
        <dbReference type="SAM" id="SignalP"/>
    </source>
</evidence>
<reference evidence="5" key="1">
    <citation type="submission" date="2019-06" db="EMBL/GenBank/DDBJ databases">
        <authorList>
            <consortium name="Wellcome Sanger Institute Data Sharing"/>
        </authorList>
    </citation>
    <scope>NUCLEOTIDE SEQUENCE [LARGE SCALE GENOMIC DNA]</scope>
</reference>
<dbReference type="InterPro" id="IPR027841">
    <property type="entry name" value="IL-17_rcpt_C/E_N"/>
</dbReference>
<reference evidence="5" key="3">
    <citation type="submission" date="2025-09" db="UniProtKB">
        <authorList>
            <consortium name="Ensembl"/>
        </authorList>
    </citation>
    <scope>IDENTIFICATION</scope>
</reference>
<keyword evidence="2" id="KW-1133">Transmembrane helix</keyword>
<gene>
    <name evidence="5" type="primary">il17rel</name>
</gene>
<dbReference type="GeneID" id="115429040"/>
<dbReference type="CTD" id="400935"/>
<feature type="signal peptide" evidence="3">
    <location>
        <begin position="1"/>
        <end position="19"/>
    </location>
</feature>
<evidence type="ECO:0000256" key="1">
    <source>
        <dbReference type="ARBA" id="ARBA00022729"/>
    </source>
</evidence>
<evidence type="ECO:0000313" key="6">
    <source>
        <dbReference type="Proteomes" id="UP000472271"/>
    </source>
</evidence>
<name>A0A672YL31_9TELE</name>
<protein>
    <recommendedName>
        <fullName evidence="4">Interleukin-17 receptor C/E N-terminal domain-containing protein</fullName>
    </recommendedName>
</protein>
<evidence type="ECO:0000313" key="5">
    <source>
        <dbReference type="Ensembl" id="ENSSORP00005005227.1"/>
    </source>
</evidence>
<dbReference type="Proteomes" id="UP000472271">
    <property type="component" value="Chromosome 12"/>
</dbReference>
<feature type="chain" id="PRO_5025352480" description="Interleukin-17 receptor C/E N-terminal domain-containing protein" evidence="3">
    <location>
        <begin position="20"/>
        <end position="557"/>
    </location>
</feature>
<feature type="transmembrane region" description="Helical" evidence="2">
    <location>
        <begin position="470"/>
        <end position="498"/>
    </location>
</feature>
<keyword evidence="2" id="KW-0472">Membrane</keyword>
<organism evidence="5 6">
    <name type="scientific">Sphaeramia orbicularis</name>
    <name type="common">orbiculate cardinalfish</name>
    <dbReference type="NCBI Taxonomy" id="375764"/>
    <lineage>
        <taxon>Eukaryota</taxon>
        <taxon>Metazoa</taxon>
        <taxon>Chordata</taxon>
        <taxon>Craniata</taxon>
        <taxon>Vertebrata</taxon>
        <taxon>Euteleostomi</taxon>
        <taxon>Actinopterygii</taxon>
        <taxon>Neopterygii</taxon>
        <taxon>Teleostei</taxon>
        <taxon>Neoteleostei</taxon>
        <taxon>Acanthomorphata</taxon>
        <taxon>Gobiaria</taxon>
        <taxon>Kurtiformes</taxon>
        <taxon>Apogonoidei</taxon>
        <taxon>Apogonidae</taxon>
        <taxon>Apogoninae</taxon>
        <taxon>Sphaeramia</taxon>
    </lineage>
</organism>